<dbReference type="Proteomes" id="UP000670092">
    <property type="component" value="Unassembled WGS sequence"/>
</dbReference>
<name>A0A8H7YGF7_AJECA</name>
<dbReference type="AlphaFoldDB" id="A0A8H7YGF7"/>
<proteinExistence type="predicted"/>
<protein>
    <submittedName>
        <fullName evidence="1">Uncharacterized protein</fullName>
    </submittedName>
</protein>
<sequence length="67" mass="7633">MQMVVYYERFVENPICVSIIPSDAISHLHPRMSTIFSVVWSWINNSSSLAFRVSQLAQALCQDSSIQ</sequence>
<reference evidence="1 2" key="1">
    <citation type="submission" date="2021-01" db="EMBL/GenBank/DDBJ databases">
        <title>Chromosome-level genome assembly of a human fungal pathogen reveals clustering of transcriptionally co-regulated genes.</title>
        <authorList>
            <person name="Voorhies M."/>
            <person name="Cohen S."/>
            <person name="Shea T.P."/>
            <person name="Petrus S."/>
            <person name="Munoz J.F."/>
            <person name="Poplawski S."/>
            <person name="Goldman W.E."/>
            <person name="Michael T."/>
            <person name="Cuomo C.A."/>
            <person name="Sil A."/>
            <person name="Beyhan S."/>
        </authorList>
    </citation>
    <scope>NUCLEOTIDE SEQUENCE [LARGE SCALE GENOMIC DNA]</scope>
    <source>
        <strain evidence="1 2">G184AR</strain>
    </source>
</reference>
<dbReference type="VEuPathDB" id="FungiDB:I7I52_12636"/>
<evidence type="ECO:0000313" key="2">
    <source>
        <dbReference type="Proteomes" id="UP000670092"/>
    </source>
</evidence>
<organism evidence="1 2">
    <name type="scientific">Ajellomyces capsulatus</name>
    <name type="common">Darling's disease fungus</name>
    <name type="synonym">Histoplasma capsulatum</name>
    <dbReference type="NCBI Taxonomy" id="5037"/>
    <lineage>
        <taxon>Eukaryota</taxon>
        <taxon>Fungi</taxon>
        <taxon>Dikarya</taxon>
        <taxon>Ascomycota</taxon>
        <taxon>Pezizomycotina</taxon>
        <taxon>Eurotiomycetes</taxon>
        <taxon>Eurotiomycetidae</taxon>
        <taxon>Onygenales</taxon>
        <taxon>Ajellomycetaceae</taxon>
        <taxon>Histoplasma</taxon>
    </lineage>
</organism>
<comment type="caution">
    <text evidence="1">The sequence shown here is derived from an EMBL/GenBank/DDBJ whole genome shotgun (WGS) entry which is preliminary data.</text>
</comment>
<gene>
    <name evidence="1" type="ORF">I7I52_12636</name>
</gene>
<accession>A0A8H7YGF7</accession>
<evidence type="ECO:0000313" key="1">
    <source>
        <dbReference type="EMBL" id="KAG5288973.1"/>
    </source>
</evidence>
<dbReference type="EMBL" id="JAEVHI010000006">
    <property type="protein sequence ID" value="KAG5288973.1"/>
    <property type="molecule type" value="Genomic_DNA"/>
</dbReference>